<evidence type="ECO:0000256" key="6">
    <source>
        <dbReference type="ARBA" id="ARBA00023134"/>
    </source>
</evidence>
<evidence type="ECO:0000313" key="13">
    <source>
        <dbReference type="Proteomes" id="UP001412239"/>
    </source>
</evidence>
<evidence type="ECO:0000259" key="11">
    <source>
        <dbReference type="PROSITE" id="PS51715"/>
    </source>
</evidence>
<feature type="transmembrane region" description="Helical" evidence="10">
    <location>
        <begin position="760"/>
        <end position="780"/>
    </location>
</feature>
<accession>A0A292Q973</accession>
<dbReference type="Gene3D" id="3.40.50.300">
    <property type="entry name" value="P-loop containing nucleotide triphosphate hydrolases"/>
    <property type="match status" value="1"/>
</dbReference>
<dbReference type="Pfam" id="PF20428">
    <property type="entry name" value="Sey1_3HB"/>
    <property type="match status" value="1"/>
</dbReference>
<dbReference type="PROSITE" id="PS51715">
    <property type="entry name" value="G_GB1_RHD3"/>
    <property type="match status" value="1"/>
</dbReference>
<feature type="topological domain" description="Cytoplasmic" evidence="8">
    <location>
        <begin position="1"/>
        <end position="734"/>
    </location>
</feature>
<dbReference type="InterPro" id="IPR030386">
    <property type="entry name" value="G_GB1_RHD3_dom"/>
</dbReference>
<proteinExistence type="inferred from homology"/>
<evidence type="ECO:0000256" key="1">
    <source>
        <dbReference type="ARBA" id="ARBA00022692"/>
    </source>
</evidence>
<evidence type="ECO:0000256" key="2">
    <source>
        <dbReference type="ARBA" id="ARBA00022741"/>
    </source>
</evidence>
<dbReference type="PANTHER" id="PTHR45923">
    <property type="entry name" value="PROTEIN SEY1"/>
    <property type="match status" value="1"/>
</dbReference>
<gene>
    <name evidence="8" type="primary">SEY1</name>
    <name evidence="12" type="ORF">GSTUAT00000514001</name>
</gene>
<comment type="similarity">
    <text evidence="8">Belongs to the TRAFAC class dynamin-like GTPase superfamily. GB1/RHD3 GTPase family. RHD3 subfamily.</text>
</comment>
<keyword evidence="1 8" id="KW-0812">Transmembrane</keyword>
<dbReference type="HAMAP" id="MF_03109">
    <property type="entry name" value="Sey1"/>
    <property type="match status" value="1"/>
</dbReference>
<evidence type="ECO:0000256" key="3">
    <source>
        <dbReference type="ARBA" id="ARBA00022801"/>
    </source>
</evidence>
<keyword evidence="4 8" id="KW-0256">Endoplasmic reticulum</keyword>
<organism evidence="12 13">
    <name type="scientific">Tuber aestivum</name>
    <name type="common">summer truffle</name>
    <dbReference type="NCBI Taxonomy" id="59557"/>
    <lineage>
        <taxon>Eukaryota</taxon>
        <taxon>Fungi</taxon>
        <taxon>Dikarya</taxon>
        <taxon>Ascomycota</taxon>
        <taxon>Pezizomycotina</taxon>
        <taxon>Pezizomycetes</taxon>
        <taxon>Pezizales</taxon>
        <taxon>Tuberaceae</taxon>
        <taxon>Tuber</taxon>
    </lineage>
</organism>
<name>A0A292Q973_9PEZI</name>
<dbReference type="AlphaFoldDB" id="A0A292Q973"/>
<feature type="transmembrane region" description="Helical" evidence="10">
    <location>
        <begin position="735"/>
        <end position="754"/>
    </location>
</feature>
<dbReference type="InterPro" id="IPR008803">
    <property type="entry name" value="RHD3/Sey1"/>
</dbReference>
<evidence type="ECO:0000313" key="12">
    <source>
        <dbReference type="EMBL" id="CUS15257.1"/>
    </source>
</evidence>
<protein>
    <recommendedName>
        <fullName evidence="11">GB1/RHD3-type G domain-containing protein</fullName>
    </recommendedName>
</protein>
<evidence type="ECO:0000256" key="4">
    <source>
        <dbReference type="ARBA" id="ARBA00022824"/>
    </source>
</evidence>
<keyword evidence="6 8" id="KW-0342">GTP-binding</keyword>
<dbReference type="Pfam" id="PF05879">
    <property type="entry name" value="RHD3_GTPase"/>
    <property type="match status" value="1"/>
</dbReference>
<dbReference type="GO" id="GO:0005789">
    <property type="term" value="C:endoplasmic reticulum membrane"/>
    <property type="evidence" value="ECO:0007669"/>
    <property type="project" value="UniProtKB-SubCell"/>
</dbReference>
<dbReference type="GO" id="GO:0016320">
    <property type="term" value="P:endoplasmic reticulum membrane fusion"/>
    <property type="evidence" value="ECO:0007669"/>
    <property type="project" value="TreeGrafter"/>
</dbReference>
<comment type="subcellular location">
    <subcellularLocation>
        <location evidence="8">Endoplasmic reticulum membrane</location>
        <topology evidence="8">Multi-pass membrane protein</topology>
    </subcellularLocation>
    <text evidence="8">Enriched in the cortical ER. Concentrated in punctae along the ER tubules.</text>
</comment>
<feature type="topological domain" description="Lumenal" evidence="8">
    <location>
        <begin position="756"/>
        <end position="758"/>
    </location>
</feature>
<feature type="binding site" evidence="8">
    <location>
        <begin position="69"/>
        <end position="76"/>
    </location>
    <ligand>
        <name>GTP</name>
        <dbReference type="ChEBI" id="CHEBI:37565"/>
    </ligand>
</feature>
<dbReference type="SUPFAM" id="SSF52540">
    <property type="entry name" value="P-loop containing nucleoside triphosphate hydrolases"/>
    <property type="match status" value="1"/>
</dbReference>
<dbReference type="PANTHER" id="PTHR45923:SF2">
    <property type="entry name" value="PROTEIN SEY1"/>
    <property type="match status" value="1"/>
</dbReference>
<keyword evidence="13" id="KW-1185">Reference proteome</keyword>
<evidence type="ECO:0000256" key="5">
    <source>
        <dbReference type="ARBA" id="ARBA00022989"/>
    </source>
</evidence>
<reference evidence="12" key="1">
    <citation type="submission" date="2015-10" db="EMBL/GenBank/DDBJ databases">
        <authorList>
            <person name="Regsiter A."/>
            <person name="william w."/>
        </authorList>
    </citation>
    <scope>NUCLEOTIDE SEQUENCE</scope>
    <source>
        <strain evidence="12">Montdore</strain>
    </source>
</reference>
<keyword evidence="5 8" id="KW-1133">Transmembrane helix</keyword>
<evidence type="ECO:0000256" key="7">
    <source>
        <dbReference type="ARBA" id="ARBA00023136"/>
    </source>
</evidence>
<dbReference type="CDD" id="cd01851">
    <property type="entry name" value="GBP"/>
    <property type="match status" value="1"/>
</dbReference>
<dbReference type="GO" id="GO:0003924">
    <property type="term" value="F:GTPase activity"/>
    <property type="evidence" value="ECO:0007669"/>
    <property type="project" value="UniProtKB-UniRule"/>
</dbReference>
<evidence type="ECO:0000256" key="9">
    <source>
        <dbReference type="SAM" id="MobiDB-lite"/>
    </source>
</evidence>
<dbReference type="Proteomes" id="UP001412239">
    <property type="component" value="Unassembled WGS sequence"/>
</dbReference>
<sequence length="852" mass="95307">MSVDRGGGHNRSGSIGRNGTHTKDDSSSYSSGLQVIDENKEFTAELPAYLTAQKLITAGFSYHVVAVFGSQSTGKSTLLNHLFGTQFSVMDEQARRQTTKGIWMSRAVEDTKRSDPRGMGNNILVMDVEGTDGRERGEDQDFERKSALFALATSEVLIVNIWEHQVGLYQGANMGLLKTVFEVNLGLFLKDKSTTHRSLLFFVIRDHIGHTPLQNLSNTLMQDLNRIWSSLSKPPGLEDSRISDFFDFEFVALPHKILQPERFVEETQKLQKRFREGISPGVDATSGSNGVSQRGGGGGVFLPVYHRRIPADGFPHYASGVWTQIVTNKDLDLPSQQELLAQYRCDEIAATCTAGFNQIMSPFEEQAKTGRVLEGLGSAMGGALSEAMGGFEESGGRYHKGVFERKREDLRENLEGRLRGLVVGQFSALSKRAVQEFTEEVTSILKVANAPGRSTSSNYDFAVVVGQTRDKAVDRFTTEASELRIPGAEWSDHENELTSLQIALDEIAARLRGEEMKRLVARLEKAIRIKLAEPVELEFRRMEDDSKEKGNLWDRVWKVWTETVGEGVEGFLTRAGSLNATEKERDIGAWKLRRKAWGVLKAKIEEEVMEGNILLKLRESFEDRFRYDEQGVPRVWKPTDPIEQTYTTAREATLKLIPLISRIRLSSGAEPPLAEFLGDPPSDFEEDVDEMGIAKDEFEVIGEAKQVDLSTRFKRMADAVFVEAKRSTVSSVAEIPIFFWGLLLALGWNELWAILRSPVYFIFLLLCGAAAYVVYTLNLWGPILRITNAMGQQAIDIGKERLRDIVADQNVAHPEAVDRTKGVYDDSGIIKLQTLDSEGRRRTGIKQEDDDE</sequence>
<keyword evidence="3 8" id="KW-0378">Hydrolase</keyword>
<evidence type="ECO:0000256" key="10">
    <source>
        <dbReference type="SAM" id="Phobius"/>
    </source>
</evidence>
<evidence type="ECO:0000256" key="8">
    <source>
        <dbReference type="HAMAP-Rule" id="MF_03109"/>
    </source>
</evidence>
<feature type="domain" description="GB1/RHD3-type G" evidence="11">
    <location>
        <begin position="59"/>
        <end position="318"/>
    </location>
</feature>
<dbReference type="EMBL" id="LN890948">
    <property type="protein sequence ID" value="CUS15257.1"/>
    <property type="molecule type" value="Genomic_DNA"/>
</dbReference>
<feature type="region of interest" description="Disordered" evidence="9">
    <location>
        <begin position="1"/>
        <end position="31"/>
    </location>
</feature>
<dbReference type="InterPro" id="IPR046758">
    <property type="entry name" value="Sey1/RHD3-like_3HB"/>
</dbReference>
<dbReference type="GO" id="GO:0005525">
    <property type="term" value="F:GTP binding"/>
    <property type="evidence" value="ECO:0007669"/>
    <property type="project" value="UniProtKB-UniRule"/>
</dbReference>
<keyword evidence="7 8" id="KW-0472">Membrane</keyword>
<feature type="topological domain" description="Cytoplasmic" evidence="8">
    <location>
        <begin position="780"/>
        <end position="852"/>
    </location>
</feature>
<dbReference type="InterPro" id="IPR027417">
    <property type="entry name" value="P-loop_NTPase"/>
</dbReference>
<keyword evidence="2 8" id="KW-0547">Nucleotide-binding</keyword>
<dbReference type="FunFam" id="3.40.50.300:FF:000727">
    <property type="entry name" value="Protein SEY1 homolog"/>
    <property type="match status" value="1"/>
</dbReference>